<proteinExistence type="predicted"/>
<evidence type="ECO:0000313" key="3">
    <source>
        <dbReference type="Proteomes" id="UP000216207"/>
    </source>
</evidence>
<dbReference type="RefSeq" id="WP_011245794.1">
    <property type="nucleotide sequence ID" value="NZ_BOQQ01000009.1"/>
</dbReference>
<dbReference type="CDD" id="cd24146">
    <property type="entry name" value="nat-AmDH_N_like"/>
    <property type="match status" value="1"/>
</dbReference>
<reference evidence="2 3" key="1">
    <citation type="submission" date="2017-07" db="EMBL/GenBank/DDBJ databases">
        <title>Isolation and whole genome analysis of endospore-forming bacteria from heroin.</title>
        <authorList>
            <person name="Kalinowski J."/>
            <person name="Ahrens B."/>
            <person name="Al-Dilaimi A."/>
            <person name="Winkler A."/>
            <person name="Wibberg D."/>
            <person name="Schleenbecker U."/>
            <person name="Ruckert C."/>
            <person name="Wolfel R."/>
            <person name="Grass G."/>
        </authorList>
    </citation>
    <scope>NUCLEOTIDE SEQUENCE [LARGE SCALE GENOMIC DNA]</scope>
    <source>
        <strain evidence="2 3">7539</strain>
    </source>
</reference>
<protein>
    <recommendedName>
        <fullName evidence="1">2,4-diaminopentanoate dehydrogenase C-terminal domain-containing protein</fullName>
    </recommendedName>
</protein>
<gene>
    <name evidence="2" type="ORF">CHH72_15740</name>
</gene>
<accession>A0A268NWQ1</accession>
<sequence length="337" mass="36514">MKEINVLLYGLGPIGLEVFKSCTRSNNITVIGGVDIDPNKVGKDLGEIAGLSNTGIKVTSSLSNIPHGANHSVALHTTGSSVPQVWPQIKSLLDHGYSVVSSCEELSFPWVRYPELAKEIDQYAKDKGLFVIGTGVNPGFVMDSLAVFTSAVTRDIESIHISRKVDVSKRRIPLQQKVGVGKTVEEFNALAEENNIGHVGLEESLRLILNGLGLSQEKIKKSIKPTVTSTDLELSSGHVGKGRVSGLHETAVSSGTIPITLDLVMSVNVEEIDRIIFESKDLGHLEFTIPGGLFGDTVTANVLVNVAQSLMFYRQQGLRTMTDIHTVRNILDYEKLS</sequence>
<name>A0A268NWQ1_SHOCL</name>
<dbReference type="Proteomes" id="UP000216207">
    <property type="component" value="Unassembled WGS sequence"/>
</dbReference>
<dbReference type="Pfam" id="PF19328">
    <property type="entry name" value="DAP_DH_C"/>
    <property type="match status" value="1"/>
</dbReference>
<feature type="domain" description="2,4-diaminopentanoate dehydrogenase C-terminal" evidence="1">
    <location>
        <begin position="140"/>
        <end position="332"/>
    </location>
</feature>
<dbReference type="EMBL" id="NPCC01000025">
    <property type="protein sequence ID" value="PAE87916.1"/>
    <property type="molecule type" value="Genomic_DNA"/>
</dbReference>
<organism evidence="2 3">
    <name type="scientific">Shouchella clausii</name>
    <name type="common">Alkalihalobacillus clausii</name>
    <dbReference type="NCBI Taxonomy" id="79880"/>
    <lineage>
        <taxon>Bacteria</taxon>
        <taxon>Bacillati</taxon>
        <taxon>Bacillota</taxon>
        <taxon>Bacilli</taxon>
        <taxon>Bacillales</taxon>
        <taxon>Bacillaceae</taxon>
        <taxon>Shouchella</taxon>
    </lineage>
</organism>
<evidence type="ECO:0000313" key="2">
    <source>
        <dbReference type="EMBL" id="PAE87916.1"/>
    </source>
</evidence>
<dbReference type="Gene3D" id="3.40.50.720">
    <property type="entry name" value="NAD(P)-binding Rossmann-like Domain"/>
    <property type="match status" value="1"/>
</dbReference>
<comment type="caution">
    <text evidence="2">The sequence shown here is derived from an EMBL/GenBank/DDBJ whole genome shotgun (WGS) entry which is preliminary data.</text>
</comment>
<dbReference type="InterPro" id="IPR036291">
    <property type="entry name" value="NAD(P)-bd_dom_sf"/>
</dbReference>
<dbReference type="AlphaFoldDB" id="A0A268NWQ1"/>
<dbReference type="SUPFAM" id="SSF51735">
    <property type="entry name" value="NAD(P)-binding Rossmann-fold domains"/>
    <property type="match status" value="1"/>
</dbReference>
<dbReference type="InterPro" id="IPR045760">
    <property type="entry name" value="DAP_DH_C"/>
</dbReference>
<evidence type="ECO:0000259" key="1">
    <source>
        <dbReference type="Pfam" id="PF19328"/>
    </source>
</evidence>